<dbReference type="RefSeq" id="WP_113659599.1">
    <property type="nucleotide sequence ID" value="NZ_KZ845669.1"/>
</dbReference>
<dbReference type="InterPro" id="IPR004841">
    <property type="entry name" value="AA-permease/SLC12A_dom"/>
</dbReference>
<dbReference type="EMBL" id="QJKK01000007">
    <property type="protein sequence ID" value="RAL23293.1"/>
    <property type="molecule type" value="Genomic_DNA"/>
</dbReference>
<keyword evidence="6 7" id="KW-0472">Membrane</keyword>
<evidence type="ECO:0000256" key="4">
    <source>
        <dbReference type="ARBA" id="ARBA00022970"/>
    </source>
</evidence>
<dbReference type="AlphaFoldDB" id="A0A364K397"/>
<reference evidence="9 10" key="1">
    <citation type="submission" date="2018-06" db="EMBL/GenBank/DDBJ databases">
        <title>Thermoflavimicrobium daqus sp. nov., a thermophilic microbe isolated from Moutai-flavour Daqu.</title>
        <authorList>
            <person name="Wang X."/>
            <person name="Zhou H."/>
        </authorList>
    </citation>
    <scope>NUCLEOTIDE SEQUENCE [LARGE SCALE GENOMIC DNA]</scope>
    <source>
        <strain evidence="9 10">FBKL4.011</strain>
    </source>
</reference>
<feature type="transmembrane region" description="Helical" evidence="7">
    <location>
        <begin position="194"/>
        <end position="213"/>
    </location>
</feature>
<feature type="transmembrane region" description="Helical" evidence="7">
    <location>
        <begin position="42"/>
        <end position="66"/>
    </location>
</feature>
<dbReference type="Pfam" id="PF00324">
    <property type="entry name" value="AA_permease"/>
    <property type="match status" value="1"/>
</dbReference>
<feature type="transmembrane region" description="Helical" evidence="7">
    <location>
        <begin position="358"/>
        <end position="383"/>
    </location>
</feature>
<evidence type="ECO:0000259" key="8">
    <source>
        <dbReference type="Pfam" id="PF00324"/>
    </source>
</evidence>
<comment type="caution">
    <text evidence="9">The sequence shown here is derived from an EMBL/GenBank/DDBJ whole genome shotgun (WGS) entry which is preliminary data.</text>
</comment>
<keyword evidence="5 7" id="KW-1133">Transmembrane helix</keyword>
<evidence type="ECO:0000313" key="10">
    <source>
        <dbReference type="Proteomes" id="UP000251213"/>
    </source>
</evidence>
<evidence type="ECO:0000256" key="3">
    <source>
        <dbReference type="ARBA" id="ARBA00022692"/>
    </source>
</evidence>
<evidence type="ECO:0000256" key="1">
    <source>
        <dbReference type="ARBA" id="ARBA00004141"/>
    </source>
</evidence>
<keyword evidence="3 7" id="KW-0812">Transmembrane</keyword>
<evidence type="ECO:0000256" key="5">
    <source>
        <dbReference type="ARBA" id="ARBA00022989"/>
    </source>
</evidence>
<feature type="transmembrane region" description="Helical" evidence="7">
    <location>
        <begin position="15"/>
        <end position="36"/>
    </location>
</feature>
<organism evidence="9 10">
    <name type="scientific">Thermoflavimicrobium daqui</name>
    <dbReference type="NCBI Taxonomy" id="2137476"/>
    <lineage>
        <taxon>Bacteria</taxon>
        <taxon>Bacillati</taxon>
        <taxon>Bacillota</taxon>
        <taxon>Bacilli</taxon>
        <taxon>Bacillales</taxon>
        <taxon>Thermoactinomycetaceae</taxon>
        <taxon>Thermoflavimicrobium</taxon>
    </lineage>
</organism>
<dbReference type="PROSITE" id="PS00218">
    <property type="entry name" value="AMINO_ACID_PERMEASE_1"/>
    <property type="match status" value="1"/>
</dbReference>
<feature type="transmembrane region" description="Helical" evidence="7">
    <location>
        <begin position="241"/>
        <end position="259"/>
    </location>
</feature>
<dbReference type="InterPro" id="IPR004840">
    <property type="entry name" value="Amino_acid_permease_CS"/>
</dbReference>
<sequence length="470" mass="51873">MEEQQLKRSLKPRHISMIALGGVIGTGFFLGTSQIIHQAGPGGAILSFTVGGLVMFLIMLCLGELAVAMPVSGSFQRYASMFIGPATGFMVGIMYWLNWVATISLDITSMSELMKRWFPHSSSWIWIITFSVLIFIINALSTRSYGESEFWLAGIKVVTIVLFIILGGAALFGLISMKDQSAPMFSNYMNHGGLFPNGLSAVFLTMIAVNFSFQGTEIVGIAAGESDQPEKSIPRAIRQTAWRTVLFFVLGITILAGLIPWTEAGKVESPFVVVFDKIGIPYAADIMNFVIITALFSAANSGLYSSTRMIWSLAQEKLVSPRLGKVNQRGVPFTALAFTFAISILGLLTNLVSPEKAFAWLLNAAALAALVGWISIPLSQFFFRKQYLSEGGKIEELKFHTPFYPVVPILAFGFNFIVLISLIFIPEQQPVFIGGSIAIVLCYLYYFIFIRKRIDRSVYNSKNIHKKAHR</sequence>
<dbReference type="FunFam" id="1.20.1740.10:FF:000001">
    <property type="entry name" value="Amino acid permease"/>
    <property type="match status" value="1"/>
</dbReference>
<dbReference type="OrthoDB" id="9780162at2"/>
<feature type="transmembrane region" description="Helical" evidence="7">
    <location>
        <begin position="150"/>
        <end position="174"/>
    </location>
</feature>
<dbReference type="PANTHER" id="PTHR43495:SF5">
    <property type="entry name" value="GAMMA-AMINOBUTYRIC ACID PERMEASE"/>
    <property type="match status" value="1"/>
</dbReference>
<feature type="transmembrane region" description="Helical" evidence="7">
    <location>
        <begin position="331"/>
        <end position="352"/>
    </location>
</feature>
<feature type="domain" description="Amino acid permease/ SLC12A" evidence="8">
    <location>
        <begin position="14"/>
        <end position="465"/>
    </location>
</feature>
<keyword evidence="10" id="KW-1185">Reference proteome</keyword>
<feature type="transmembrane region" description="Helical" evidence="7">
    <location>
        <begin position="279"/>
        <end position="299"/>
    </location>
</feature>
<keyword evidence="4" id="KW-0029">Amino-acid transport</keyword>
<dbReference type="Proteomes" id="UP000251213">
    <property type="component" value="Unassembled WGS sequence"/>
</dbReference>
<dbReference type="Gene3D" id="1.20.1740.10">
    <property type="entry name" value="Amino acid/polyamine transporter I"/>
    <property type="match status" value="1"/>
</dbReference>
<name>A0A364K397_9BACL</name>
<feature type="transmembrane region" description="Helical" evidence="7">
    <location>
        <begin position="117"/>
        <end position="138"/>
    </location>
</feature>
<evidence type="ECO:0000256" key="6">
    <source>
        <dbReference type="ARBA" id="ARBA00023136"/>
    </source>
</evidence>
<feature type="transmembrane region" description="Helical" evidence="7">
    <location>
        <begin position="78"/>
        <end position="97"/>
    </location>
</feature>
<gene>
    <name evidence="9" type="ORF">DL897_13095</name>
</gene>
<dbReference type="GO" id="GO:0016020">
    <property type="term" value="C:membrane"/>
    <property type="evidence" value="ECO:0007669"/>
    <property type="project" value="UniProtKB-SubCell"/>
</dbReference>
<dbReference type="GO" id="GO:0055085">
    <property type="term" value="P:transmembrane transport"/>
    <property type="evidence" value="ECO:0007669"/>
    <property type="project" value="InterPro"/>
</dbReference>
<evidence type="ECO:0000256" key="7">
    <source>
        <dbReference type="SAM" id="Phobius"/>
    </source>
</evidence>
<keyword evidence="2" id="KW-0813">Transport</keyword>
<accession>A0A364K397</accession>
<dbReference type="PIRSF" id="PIRSF006060">
    <property type="entry name" value="AA_transporter"/>
    <property type="match status" value="1"/>
</dbReference>
<comment type="subcellular location">
    <subcellularLocation>
        <location evidence="1">Membrane</location>
        <topology evidence="1">Multi-pass membrane protein</topology>
    </subcellularLocation>
</comment>
<feature type="transmembrane region" description="Helical" evidence="7">
    <location>
        <begin position="431"/>
        <end position="450"/>
    </location>
</feature>
<dbReference type="PANTHER" id="PTHR43495">
    <property type="entry name" value="GABA PERMEASE"/>
    <property type="match status" value="1"/>
</dbReference>
<protein>
    <submittedName>
        <fullName evidence="9">Amino acid permease</fullName>
    </submittedName>
</protein>
<reference evidence="9 10" key="2">
    <citation type="submission" date="2018-06" db="EMBL/GenBank/DDBJ databases">
        <authorList>
            <person name="Zhirakovskaya E."/>
        </authorList>
    </citation>
    <scope>NUCLEOTIDE SEQUENCE [LARGE SCALE GENOMIC DNA]</scope>
    <source>
        <strain evidence="9 10">FBKL4.011</strain>
    </source>
</reference>
<dbReference type="GO" id="GO:0006865">
    <property type="term" value="P:amino acid transport"/>
    <property type="evidence" value="ECO:0007669"/>
    <property type="project" value="UniProtKB-KW"/>
</dbReference>
<feature type="transmembrane region" description="Helical" evidence="7">
    <location>
        <begin position="403"/>
        <end position="425"/>
    </location>
</feature>
<proteinExistence type="predicted"/>
<evidence type="ECO:0000313" key="9">
    <source>
        <dbReference type="EMBL" id="RAL23293.1"/>
    </source>
</evidence>
<evidence type="ECO:0000256" key="2">
    <source>
        <dbReference type="ARBA" id="ARBA00022448"/>
    </source>
</evidence>